<evidence type="ECO:0000313" key="4">
    <source>
        <dbReference type="EMBL" id="TSC92067.1"/>
    </source>
</evidence>
<protein>
    <submittedName>
        <fullName evidence="4">Uncharacterized protein</fullName>
    </submittedName>
</protein>
<dbReference type="PANTHER" id="PTHR30121:SF6">
    <property type="entry name" value="SLR6007 PROTEIN"/>
    <property type="match status" value="1"/>
</dbReference>
<organism evidence="4 5">
    <name type="scientific">Candidatus Berkelbacteria bacterium Licking1014_96</name>
    <dbReference type="NCBI Taxonomy" id="2017149"/>
    <lineage>
        <taxon>Bacteria</taxon>
        <taxon>Candidatus Berkelbacteria</taxon>
    </lineage>
</organism>
<sequence length="725" mass="81634">MISIIVLILILAAIIIALYCYLKRKSYLGKKMILTSQDYTVLFISVPKENEKTPPAAESMFAALHGIYKSKSEEASAIADFVSFEIVAQKNQIKFYVFTPNHLRDFVEGQIYAQYPDIEIQEVEDYAQLPSEQNVSHLGTELLLNKEDVYPIKTYDNFEVDPLASITAVLSKVSKNEEIWMQIIVRPVSDEWQNKGISYVDAVKAGRGSGGGVGSILLGGTWGFIKDLFYTATQPEREAEKPGEIKLPGPVEAALTGVEEKIVKLGFSTKIRIVAVAENQVKARQRLHSAVGAFKQFNTTNMNGFKSETTQINNEIFLDDYQKRLFLDQGFTLNITELASIFHLPNISVETPSIVWAGAKKGEPPADLPLVLDERPDPEITVFGITDFRGSQVKFGIREDDRRRHMYLIGRTGVGKTNTMQNMVIDDMKAGRGIAVVDPHGDFIEYILNFIPDERADDVVLFDPSDAEHPIGFNLLENVNPQLKNIVSSGLIGIFKKLWADSWGPRLEHILRNTILALLESPGETMLGIMKMLVDENYRREVVDRVQDPVVKDFWINEFERYDQKFRTEAVAPIQNKVGQFLSSSTIRNILGQPKSTIDIEDIMDHKKILLINLSKGKIGEDNCALIGAMIITKIQITAMMRARIPENERVDFYMYVDEFQNFATESFATILSEARKYHLNIIIANQYVTQMSEEVRDAVFGNVGTMITFRVGASDAPLLAKEYI</sequence>
<proteinExistence type="predicted"/>
<keyword evidence="1" id="KW-1133">Transmembrane helix</keyword>
<feature type="domain" description="Type IV secretion system coupling protein TraD DNA-binding" evidence="2">
    <location>
        <begin position="400"/>
        <end position="713"/>
    </location>
</feature>
<evidence type="ECO:0000256" key="1">
    <source>
        <dbReference type="SAM" id="Phobius"/>
    </source>
</evidence>
<dbReference type="Pfam" id="PF10412">
    <property type="entry name" value="TrwB_AAD_bind"/>
    <property type="match status" value="1"/>
</dbReference>
<comment type="caution">
    <text evidence="4">The sequence shown here is derived from an EMBL/GenBank/DDBJ whole genome shotgun (WGS) entry which is preliminary data.</text>
</comment>
<dbReference type="InterPro" id="IPR051162">
    <property type="entry name" value="T4SS_component"/>
</dbReference>
<feature type="domain" description="DUF8128" evidence="3">
    <location>
        <begin position="47"/>
        <end position="356"/>
    </location>
</feature>
<feature type="transmembrane region" description="Helical" evidence="1">
    <location>
        <begin position="6"/>
        <end position="22"/>
    </location>
</feature>
<dbReference type="SUPFAM" id="SSF52540">
    <property type="entry name" value="P-loop containing nucleoside triphosphate hydrolases"/>
    <property type="match status" value="1"/>
</dbReference>
<accession>A0A554LGV7</accession>
<reference evidence="4 5" key="1">
    <citation type="submission" date="2017-07" db="EMBL/GenBank/DDBJ databases">
        <title>Mechanisms for carbon and nitrogen cycling indicate functional differentiation within the Candidate Phyla Radiation.</title>
        <authorList>
            <person name="Danczak R.E."/>
            <person name="Johnston M.D."/>
            <person name="Kenah C."/>
            <person name="Slattery M."/>
            <person name="Wrighton K.C."/>
            <person name="Wilkins M.J."/>
        </authorList>
    </citation>
    <scope>NUCLEOTIDE SEQUENCE [LARGE SCALE GENOMIC DNA]</scope>
    <source>
        <strain evidence="4">Licking1014_96</strain>
    </source>
</reference>
<dbReference type="InterPro" id="IPR027417">
    <property type="entry name" value="P-loop_NTPase"/>
</dbReference>
<feature type="non-terminal residue" evidence="4">
    <location>
        <position position="725"/>
    </location>
</feature>
<gene>
    <name evidence="4" type="ORF">CEN92_155</name>
</gene>
<dbReference type="InterPro" id="IPR019476">
    <property type="entry name" value="T4SS_TraD_DNA-bd"/>
</dbReference>
<evidence type="ECO:0000259" key="2">
    <source>
        <dbReference type="Pfam" id="PF10412"/>
    </source>
</evidence>
<evidence type="ECO:0000259" key="3">
    <source>
        <dbReference type="Pfam" id="PF26449"/>
    </source>
</evidence>
<keyword evidence="1" id="KW-0812">Transmembrane</keyword>
<dbReference type="Proteomes" id="UP000318296">
    <property type="component" value="Unassembled WGS sequence"/>
</dbReference>
<dbReference type="PANTHER" id="PTHR30121">
    <property type="entry name" value="UNCHARACTERIZED PROTEIN YJGR-RELATED"/>
    <property type="match status" value="1"/>
</dbReference>
<dbReference type="Gene3D" id="3.40.50.300">
    <property type="entry name" value="P-loop containing nucleotide triphosphate hydrolases"/>
    <property type="match status" value="2"/>
</dbReference>
<evidence type="ECO:0000313" key="5">
    <source>
        <dbReference type="Proteomes" id="UP000318296"/>
    </source>
</evidence>
<dbReference type="Pfam" id="PF26449">
    <property type="entry name" value="DUF8128"/>
    <property type="match status" value="1"/>
</dbReference>
<dbReference type="InterPro" id="IPR058441">
    <property type="entry name" value="DUF8128"/>
</dbReference>
<dbReference type="AlphaFoldDB" id="A0A554LGV7"/>
<dbReference type="EMBL" id="VMGH01000020">
    <property type="protein sequence ID" value="TSC92067.1"/>
    <property type="molecule type" value="Genomic_DNA"/>
</dbReference>
<name>A0A554LGV7_9BACT</name>
<keyword evidence="1" id="KW-0472">Membrane</keyword>